<dbReference type="EMBL" id="VSSQ01057240">
    <property type="protein sequence ID" value="MPN11041.1"/>
    <property type="molecule type" value="Genomic_DNA"/>
</dbReference>
<gene>
    <name evidence="2" type="ORF">SDC9_158342</name>
</gene>
<reference evidence="2" key="1">
    <citation type="submission" date="2019-08" db="EMBL/GenBank/DDBJ databases">
        <authorList>
            <person name="Kucharzyk K."/>
            <person name="Murdoch R.W."/>
            <person name="Higgins S."/>
            <person name="Loffler F."/>
        </authorList>
    </citation>
    <scope>NUCLEOTIDE SEQUENCE</scope>
</reference>
<name>A0A645F9R7_9ZZZZ</name>
<evidence type="ECO:0000313" key="2">
    <source>
        <dbReference type="EMBL" id="MPN11041.1"/>
    </source>
</evidence>
<accession>A0A645F9R7</accession>
<feature type="region of interest" description="Disordered" evidence="1">
    <location>
        <begin position="1"/>
        <end position="21"/>
    </location>
</feature>
<organism evidence="2">
    <name type="scientific">bioreactor metagenome</name>
    <dbReference type="NCBI Taxonomy" id="1076179"/>
    <lineage>
        <taxon>unclassified sequences</taxon>
        <taxon>metagenomes</taxon>
        <taxon>ecological metagenomes</taxon>
    </lineage>
</organism>
<feature type="region of interest" description="Disordered" evidence="1">
    <location>
        <begin position="34"/>
        <end position="55"/>
    </location>
</feature>
<comment type="caution">
    <text evidence="2">The sequence shown here is derived from an EMBL/GenBank/DDBJ whole genome shotgun (WGS) entry which is preliminary data.</text>
</comment>
<sequence length="142" mass="16629">MVEENRHTNTQPRIHKTEPEEGVFDIQHQHNLIQRNHDRAKRNQHRKDEQRKQEFRKLCLGSAELPACKRGEENDQTHAARSEKNGVAKAAKIVHLVKASYIVHPGDLFGQRKNVGQNFSVRLKRIDQSQQQRSQREQRAEN</sequence>
<feature type="compositionally biased region" description="Basic and acidic residues" evidence="1">
    <location>
        <begin position="46"/>
        <end position="55"/>
    </location>
</feature>
<protein>
    <submittedName>
        <fullName evidence="2">Uncharacterized protein</fullName>
    </submittedName>
</protein>
<evidence type="ECO:0000256" key="1">
    <source>
        <dbReference type="SAM" id="MobiDB-lite"/>
    </source>
</evidence>
<dbReference type="AlphaFoldDB" id="A0A645F9R7"/>
<proteinExistence type="predicted"/>